<protein>
    <recommendedName>
        <fullName evidence="10">TFIIS-type domain-containing protein</fullName>
    </recommendedName>
</protein>
<dbReference type="GO" id="GO:0008270">
    <property type="term" value="F:zinc ion binding"/>
    <property type="evidence" value="ECO:0007669"/>
    <property type="project" value="UniProtKB-KW"/>
</dbReference>
<dbReference type="GO" id="GO:0005665">
    <property type="term" value="C:RNA polymerase II, core complex"/>
    <property type="evidence" value="ECO:0007669"/>
    <property type="project" value="TreeGrafter"/>
</dbReference>
<dbReference type="Gene3D" id="2.20.25.10">
    <property type="match status" value="2"/>
</dbReference>
<sequence>MIKIVVSFRNTLNSPQKLPFAEILADGPKSVGILFCLECNNMLYPKQNKAERKLEYCCRNCGYKSEAENPCIYVNKLISKLDELVGIVPEVSQDPALPRTDSHECPACGNRGVCFFQSMLVKTMSMKLFYCCNTCNHRWTDY</sequence>
<dbReference type="SUPFAM" id="SSF57783">
    <property type="entry name" value="Zinc beta-ribbon"/>
    <property type="match status" value="2"/>
</dbReference>
<dbReference type="GO" id="GO:0006283">
    <property type="term" value="P:transcription-coupled nucleotide-excision repair"/>
    <property type="evidence" value="ECO:0007669"/>
    <property type="project" value="TreeGrafter"/>
</dbReference>
<dbReference type="Pfam" id="PF02150">
    <property type="entry name" value="Zn_ribbon_RPB9"/>
    <property type="match status" value="1"/>
</dbReference>
<gene>
    <name evidence="11" type="ORF">GSOID_T00018206001</name>
</gene>
<dbReference type="PROSITE" id="PS01030">
    <property type="entry name" value="RNA_POL_M_15KD"/>
    <property type="match status" value="1"/>
</dbReference>
<keyword evidence="6" id="KW-0862">Zinc</keyword>
<dbReference type="GO" id="GO:0003676">
    <property type="term" value="F:nucleic acid binding"/>
    <property type="evidence" value="ECO:0007669"/>
    <property type="project" value="InterPro"/>
</dbReference>
<evidence type="ECO:0000313" key="11">
    <source>
        <dbReference type="EMBL" id="CBY30344.1"/>
    </source>
</evidence>
<comment type="similarity">
    <text evidence="2">Belongs to the archaeal RpoM/eukaryotic RPA12/RPB9/RPC11 RNA polymerase family.</text>
</comment>
<comment type="subcellular location">
    <subcellularLocation>
        <location evidence="1">Nucleus</location>
        <location evidence="1">Nucleolus</location>
    </subcellularLocation>
</comment>
<feature type="domain" description="TFIIS-type" evidence="10">
    <location>
        <begin position="101"/>
        <end position="140"/>
    </location>
</feature>
<evidence type="ECO:0000256" key="4">
    <source>
        <dbReference type="ARBA" id="ARBA00022723"/>
    </source>
</evidence>
<keyword evidence="5 9" id="KW-0863">Zinc-finger</keyword>
<dbReference type="SMART" id="SM00661">
    <property type="entry name" value="RPOL9"/>
    <property type="match status" value="1"/>
</dbReference>
<evidence type="ECO:0000256" key="6">
    <source>
        <dbReference type="ARBA" id="ARBA00022833"/>
    </source>
</evidence>
<dbReference type="InterPro" id="IPR001222">
    <property type="entry name" value="Znf_TFIIS"/>
</dbReference>
<keyword evidence="8" id="KW-0539">Nucleus</keyword>
<evidence type="ECO:0000256" key="1">
    <source>
        <dbReference type="ARBA" id="ARBA00004604"/>
    </source>
</evidence>
<keyword evidence="4" id="KW-0479">Metal-binding</keyword>
<evidence type="ECO:0000256" key="9">
    <source>
        <dbReference type="PROSITE-ProRule" id="PRU00472"/>
    </source>
</evidence>
<name>E4Y3U6_OIKDI</name>
<dbReference type="GO" id="GO:0005730">
    <property type="term" value="C:nucleolus"/>
    <property type="evidence" value="ECO:0007669"/>
    <property type="project" value="UniProtKB-SubCell"/>
</dbReference>
<dbReference type="PANTHER" id="PTHR11239:SF1">
    <property type="entry name" value="DNA-DIRECTED RNA POLYMERASE II SUBUNIT RPB9"/>
    <property type="match status" value="1"/>
</dbReference>
<dbReference type="Pfam" id="PF01096">
    <property type="entry name" value="Zn_ribbon_TFIIS"/>
    <property type="match status" value="1"/>
</dbReference>
<proteinExistence type="inferred from homology"/>
<dbReference type="GO" id="GO:0001193">
    <property type="term" value="P:maintenance of transcriptional fidelity during transcription elongation by RNA polymerase II"/>
    <property type="evidence" value="ECO:0007669"/>
    <property type="project" value="TreeGrafter"/>
</dbReference>
<dbReference type="Proteomes" id="UP000011014">
    <property type="component" value="Unassembled WGS sequence"/>
</dbReference>
<dbReference type="GO" id="GO:0006367">
    <property type="term" value="P:transcription initiation at RNA polymerase II promoter"/>
    <property type="evidence" value="ECO:0007669"/>
    <property type="project" value="TreeGrafter"/>
</dbReference>
<accession>E4Y3U6</accession>
<dbReference type="PANTHER" id="PTHR11239">
    <property type="entry name" value="DNA-DIRECTED RNA POLYMERASE"/>
    <property type="match status" value="1"/>
</dbReference>
<evidence type="ECO:0000256" key="5">
    <source>
        <dbReference type="ARBA" id="ARBA00022771"/>
    </source>
</evidence>
<dbReference type="InterPro" id="IPR012164">
    <property type="entry name" value="Rpa12/Rpb9/Rpc10/TFS"/>
</dbReference>
<keyword evidence="7" id="KW-0804">Transcription</keyword>
<evidence type="ECO:0000256" key="8">
    <source>
        <dbReference type="ARBA" id="ARBA00023242"/>
    </source>
</evidence>
<dbReference type="PROSITE" id="PS51133">
    <property type="entry name" value="ZF_TFIIS_2"/>
    <property type="match status" value="1"/>
</dbReference>
<dbReference type="InterPro" id="IPR034012">
    <property type="entry name" value="Zn_ribbon_RPB9_C"/>
</dbReference>
<reference evidence="11" key="1">
    <citation type="journal article" date="2010" name="Science">
        <title>Plasticity of animal genome architecture unmasked by rapid evolution of a pelagic tunicate.</title>
        <authorList>
            <person name="Denoeud F."/>
            <person name="Henriet S."/>
            <person name="Mungpakdee S."/>
            <person name="Aury J.M."/>
            <person name="Da Silva C."/>
            <person name="Brinkmann H."/>
            <person name="Mikhaleva J."/>
            <person name="Olsen L.C."/>
            <person name="Jubin C."/>
            <person name="Canestro C."/>
            <person name="Bouquet J.M."/>
            <person name="Danks G."/>
            <person name="Poulain J."/>
            <person name="Campsteijn C."/>
            <person name="Adamski M."/>
            <person name="Cross I."/>
            <person name="Yadetie F."/>
            <person name="Muffato M."/>
            <person name="Louis A."/>
            <person name="Butcher S."/>
            <person name="Tsagkogeorga G."/>
            <person name="Konrad A."/>
            <person name="Singh S."/>
            <person name="Jensen M.F."/>
            <person name="Cong E.H."/>
            <person name="Eikeseth-Otteraa H."/>
            <person name="Noel B."/>
            <person name="Anthouard V."/>
            <person name="Porcel B.M."/>
            <person name="Kachouri-Lafond R."/>
            <person name="Nishino A."/>
            <person name="Ugolini M."/>
            <person name="Chourrout P."/>
            <person name="Nishida H."/>
            <person name="Aasland R."/>
            <person name="Huzurbazar S."/>
            <person name="Westhof E."/>
            <person name="Delsuc F."/>
            <person name="Lehrach H."/>
            <person name="Reinhardt R."/>
            <person name="Weissenbach J."/>
            <person name="Roy S.W."/>
            <person name="Artiguenave F."/>
            <person name="Postlethwait J.H."/>
            <person name="Manak J.R."/>
            <person name="Thompson E.M."/>
            <person name="Jaillon O."/>
            <person name="Du Pasquier L."/>
            <person name="Boudinot P."/>
            <person name="Liberles D.A."/>
            <person name="Volff J.N."/>
            <person name="Philippe H."/>
            <person name="Lenhard B."/>
            <person name="Roest Crollius H."/>
            <person name="Wincker P."/>
            <person name="Chourrout D."/>
        </authorList>
    </citation>
    <scope>NUCLEOTIDE SEQUENCE [LARGE SCALE GENOMIC DNA]</scope>
</reference>
<dbReference type="EMBL" id="FN654275">
    <property type="protein sequence ID" value="CBY30344.1"/>
    <property type="molecule type" value="Genomic_DNA"/>
</dbReference>
<keyword evidence="3" id="KW-0240">DNA-directed RNA polymerase</keyword>
<dbReference type="CDD" id="cd10508">
    <property type="entry name" value="Zn-ribbon_RPB9"/>
    <property type="match status" value="1"/>
</dbReference>
<dbReference type="AlphaFoldDB" id="E4Y3U6"/>
<dbReference type="GO" id="GO:0003899">
    <property type="term" value="F:DNA-directed RNA polymerase activity"/>
    <property type="evidence" value="ECO:0007669"/>
    <property type="project" value="InterPro"/>
</dbReference>
<organism evidence="11">
    <name type="scientific">Oikopleura dioica</name>
    <name type="common">Tunicate</name>
    <dbReference type="NCBI Taxonomy" id="34765"/>
    <lineage>
        <taxon>Eukaryota</taxon>
        <taxon>Metazoa</taxon>
        <taxon>Chordata</taxon>
        <taxon>Tunicata</taxon>
        <taxon>Appendicularia</taxon>
        <taxon>Copelata</taxon>
        <taxon>Oikopleuridae</taxon>
        <taxon>Oikopleura</taxon>
    </lineage>
</organism>
<evidence type="ECO:0000259" key="10">
    <source>
        <dbReference type="PROSITE" id="PS51133"/>
    </source>
</evidence>
<evidence type="ECO:0000256" key="7">
    <source>
        <dbReference type="ARBA" id="ARBA00023163"/>
    </source>
</evidence>
<evidence type="ECO:0000256" key="3">
    <source>
        <dbReference type="ARBA" id="ARBA00022478"/>
    </source>
</evidence>
<dbReference type="InterPro" id="IPR019761">
    <property type="entry name" value="DNA-dir_RNA_pol-M_15_CS"/>
</dbReference>
<dbReference type="InterPro" id="IPR001529">
    <property type="entry name" value="Zn_ribbon_RPB9"/>
</dbReference>
<evidence type="ECO:0000256" key="2">
    <source>
        <dbReference type="ARBA" id="ARBA00008925"/>
    </source>
</evidence>